<dbReference type="EMBL" id="LXEY01000019">
    <property type="protein sequence ID" value="OAV60556.1"/>
    <property type="molecule type" value="Genomic_DNA"/>
</dbReference>
<evidence type="ECO:0000256" key="1">
    <source>
        <dbReference type="ARBA" id="ARBA00004141"/>
    </source>
</evidence>
<dbReference type="AlphaFoldDB" id="A0A1B7LYR3"/>
<gene>
    <name evidence="7" type="ORF">A6F49_11415</name>
</gene>
<keyword evidence="7" id="KW-0132">Cell division</keyword>
<feature type="transmembrane region" description="Helical" evidence="6">
    <location>
        <begin position="384"/>
        <end position="405"/>
    </location>
</feature>
<feature type="transmembrane region" description="Helical" evidence="6">
    <location>
        <begin position="240"/>
        <end position="256"/>
    </location>
</feature>
<comment type="subcellular location">
    <subcellularLocation>
        <location evidence="1">Membrane</location>
        <topology evidence="1">Multi-pass membrane protein</topology>
    </subcellularLocation>
</comment>
<keyword evidence="8" id="KW-1185">Reference proteome</keyword>
<evidence type="ECO:0000256" key="2">
    <source>
        <dbReference type="ARBA" id="ARBA00022692"/>
    </source>
</evidence>
<dbReference type="GO" id="GO:0015648">
    <property type="term" value="F:lipid-linked peptidoglycan transporter activity"/>
    <property type="evidence" value="ECO:0007669"/>
    <property type="project" value="TreeGrafter"/>
</dbReference>
<evidence type="ECO:0000313" key="7">
    <source>
        <dbReference type="EMBL" id="OAV60556.1"/>
    </source>
</evidence>
<dbReference type="GO" id="GO:0032153">
    <property type="term" value="C:cell division site"/>
    <property type="evidence" value="ECO:0007669"/>
    <property type="project" value="TreeGrafter"/>
</dbReference>
<evidence type="ECO:0000256" key="6">
    <source>
        <dbReference type="SAM" id="Phobius"/>
    </source>
</evidence>
<feature type="transmembrane region" description="Helical" evidence="6">
    <location>
        <begin position="217"/>
        <end position="234"/>
    </location>
</feature>
<feature type="transmembrane region" description="Helical" evidence="6">
    <location>
        <begin position="417"/>
        <end position="438"/>
    </location>
</feature>
<dbReference type="Pfam" id="PF01098">
    <property type="entry name" value="FTSW_RODA_SPOVE"/>
    <property type="match status" value="1"/>
</dbReference>
<reference evidence="7 8" key="1">
    <citation type="submission" date="2016-04" db="EMBL/GenBank/DDBJ databases">
        <title>First whole genome shotgun sequence of the bacterium Enteractinococcus sp. strain UASWS1574.</title>
        <authorList>
            <person name="Crovadore J."/>
            <person name="Chablais R."/>
            <person name="Lefort F."/>
        </authorList>
    </citation>
    <scope>NUCLEOTIDE SEQUENCE [LARGE SCALE GENOMIC DNA]</scope>
    <source>
        <strain evidence="7 8">UASWS1574</strain>
    </source>
</reference>
<feature type="transmembrane region" description="Helical" evidence="6">
    <location>
        <begin position="82"/>
        <end position="101"/>
    </location>
</feature>
<evidence type="ECO:0000256" key="4">
    <source>
        <dbReference type="ARBA" id="ARBA00022989"/>
    </source>
</evidence>
<evidence type="ECO:0000256" key="5">
    <source>
        <dbReference type="ARBA" id="ARBA00023136"/>
    </source>
</evidence>
<dbReference type="Proteomes" id="UP000078292">
    <property type="component" value="Unassembled WGS sequence"/>
</dbReference>
<keyword evidence="3" id="KW-0133">Cell shape</keyword>
<evidence type="ECO:0000256" key="3">
    <source>
        <dbReference type="ARBA" id="ARBA00022960"/>
    </source>
</evidence>
<keyword evidence="7" id="KW-0131">Cell cycle</keyword>
<dbReference type="GO" id="GO:0008360">
    <property type="term" value="P:regulation of cell shape"/>
    <property type="evidence" value="ECO:0007669"/>
    <property type="project" value="UniProtKB-KW"/>
</dbReference>
<dbReference type="InterPro" id="IPR001182">
    <property type="entry name" value="FtsW/RodA"/>
</dbReference>
<sequence length="473" mass="50672">MTNTIDSAETDQPVKKPLRITKILLMVMAVAIGSGAYMLSGLGMDQTLDTQYWVQLGVMFALAMAFHIVLRLRAPFADQYILPLALTLNGLGLAMIHRLDLVPPGTNLANNQLLWTALSVIISMAIVWFIIDYRHMRRFTYVWLLASAILLILPFLPFIGVEIYGARIWVNLGIGSFQPGEVAKLTLAIFFASYLSANRDLILLAGRKLGPLTFPRIQDLGPLVVAWLVAMGVLVFQRDLGSAVLFFGLFMSMIYLATSRLSWIILGLVAVGAGGIIAVNLFPHVQARIDGWLNAFDMDMIYAEHGSHQVVQGLFGLASGGLFGSGLGEGRPDLVFAANSDMIIASFGEELGLVGLAAILLIFFMLVTRIMRIGLSSRDAFGKLLAAGLGCAMAIQMFVVVGGVLRVIPLTGLTTPFMAAGGSSLLANWMIIGLVLLISHTANRPMVAGPMVNASGVGSGAAVPGQPVEAGER</sequence>
<dbReference type="PANTHER" id="PTHR30474:SF3">
    <property type="entry name" value="PEPTIDOGLYCAN GLYCOSYLTRANSFERASE RODA"/>
    <property type="match status" value="1"/>
</dbReference>
<comment type="caution">
    <text evidence="7">The sequence shown here is derived from an EMBL/GenBank/DDBJ whole genome shotgun (WGS) entry which is preliminary data.</text>
</comment>
<accession>A0A1B7LYR3</accession>
<dbReference type="GO" id="GO:0005886">
    <property type="term" value="C:plasma membrane"/>
    <property type="evidence" value="ECO:0007669"/>
    <property type="project" value="TreeGrafter"/>
</dbReference>
<feature type="transmembrane region" description="Helical" evidence="6">
    <location>
        <begin position="143"/>
        <end position="165"/>
    </location>
</feature>
<keyword evidence="4 6" id="KW-1133">Transmembrane helix</keyword>
<dbReference type="RefSeq" id="WP_043058102.1">
    <property type="nucleotide sequence ID" value="NZ_LXEY01000019.1"/>
</dbReference>
<organism evidence="7 8">
    <name type="scientific">Enteractinococcus helveticum</name>
    <dbReference type="NCBI Taxonomy" id="1837282"/>
    <lineage>
        <taxon>Bacteria</taxon>
        <taxon>Bacillati</taxon>
        <taxon>Actinomycetota</taxon>
        <taxon>Actinomycetes</taxon>
        <taxon>Micrococcales</taxon>
        <taxon>Micrococcaceae</taxon>
    </lineage>
</organism>
<feature type="transmembrane region" description="Helical" evidence="6">
    <location>
        <begin position="23"/>
        <end position="40"/>
    </location>
</feature>
<keyword evidence="2 6" id="KW-0812">Transmembrane</keyword>
<evidence type="ECO:0000313" key="8">
    <source>
        <dbReference type="Proteomes" id="UP000078292"/>
    </source>
</evidence>
<feature type="transmembrane region" description="Helical" evidence="6">
    <location>
        <begin position="113"/>
        <end position="131"/>
    </location>
</feature>
<dbReference type="STRING" id="1837282.A6F49_11415"/>
<protein>
    <submittedName>
        <fullName evidence="7">Cell division protein</fullName>
    </submittedName>
</protein>
<feature type="transmembrane region" description="Helical" evidence="6">
    <location>
        <begin position="263"/>
        <end position="282"/>
    </location>
</feature>
<proteinExistence type="predicted"/>
<dbReference type="PANTHER" id="PTHR30474">
    <property type="entry name" value="CELL CYCLE PROTEIN"/>
    <property type="match status" value="1"/>
</dbReference>
<feature type="transmembrane region" description="Helical" evidence="6">
    <location>
        <begin position="52"/>
        <end position="70"/>
    </location>
</feature>
<keyword evidence="5 6" id="KW-0472">Membrane</keyword>
<dbReference type="GO" id="GO:0051301">
    <property type="term" value="P:cell division"/>
    <property type="evidence" value="ECO:0007669"/>
    <property type="project" value="UniProtKB-KW"/>
</dbReference>
<feature type="transmembrane region" description="Helical" evidence="6">
    <location>
        <begin position="351"/>
        <end position="372"/>
    </location>
</feature>
<dbReference type="OrthoDB" id="9812661at2"/>
<name>A0A1B7LYR3_9MICC</name>